<name>A0ABT4UPS8_9BACT</name>
<dbReference type="NCBIfam" id="TIGR03696">
    <property type="entry name" value="Rhs_assc_core"/>
    <property type="match status" value="1"/>
</dbReference>
<accession>A0ABT4UPS8</accession>
<evidence type="ECO:0008006" key="3">
    <source>
        <dbReference type="Google" id="ProtNLM"/>
    </source>
</evidence>
<sequence>MDEYFGWLDFELRSYDPQIGRFLQADPYGQFASGYVGMGNDPVNGVDPSGGFFSSTISAVTMVGCPGVSGLASIGYSAMSTISSLASSFFTVANIAVRTVNDGNINKGKGLFFQGAQNEVDVDLIKVTIYHSETELDNFKNDFDSKTGSYLFAAVTSLEKAVSQVEKKFGKSKKFTTIIISSHGTDEGAAWLENGYGLTGDMIKEYTDGEGVSKYSPEFREKIVNAVKTLNTLVQKVKKGGNLVIQKCSGGNLDGSDYFGSNVLDLNCGINVFTNSSNTVDTYEKNLKSSLLYQSGLNYIKHNGSWTQHRIDKKSQQKKKVRLNKKQLYPNYDGTFKVL</sequence>
<comment type="caution">
    <text evidence="1">The sequence shown here is derived from an EMBL/GenBank/DDBJ whole genome shotgun (WGS) entry which is preliminary data.</text>
</comment>
<gene>
    <name evidence="1" type="ORF">O3P16_18765</name>
</gene>
<dbReference type="Gene3D" id="2.180.10.10">
    <property type="entry name" value="RHS repeat-associated core"/>
    <property type="match status" value="1"/>
</dbReference>
<proteinExistence type="predicted"/>
<organism evidence="1 2">
    <name type="scientific">Polluticaenibacter yanchengensis</name>
    <dbReference type="NCBI Taxonomy" id="3014562"/>
    <lineage>
        <taxon>Bacteria</taxon>
        <taxon>Pseudomonadati</taxon>
        <taxon>Bacteroidota</taxon>
        <taxon>Chitinophagia</taxon>
        <taxon>Chitinophagales</taxon>
        <taxon>Chitinophagaceae</taxon>
        <taxon>Polluticaenibacter</taxon>
    </lineage>
</organism>
<dbReference type="InterPro" id="IPR022385">
    <property type="entry name" value="Rhs_assc_core"/>
</dbReference>
<dbReference type="Proteomes" id="UP001210231">
    <property type="component" value="Unassembled WGS sequence"/>
</dbReference>
<keyword evidence="2" id="KW-1185">Reference proteome</keyword>
<evidence type="ECO:0000313" key="2">
    <source>
        <dbReference type="Proteomes" id="UP001210231"/>
    </source>
</evidence>
<evidence type="ECO:0000313" key="1">
    <source>
        <dbReference type="EMBL" id="MDA3616854.1"/>
    </source>
</evidence>
<reference evidence="1 2" key="1">
    <citation type="submission" date="2022-12" db="EMBL/GenBank/DDBJ databases">
        <title>Chitinophagaceae gen. sp. nov., a new member of the family Chitinophagaceae, isolated from soil in a chemical factory.</title>
        <authorList>
            <person name="Ke Z."/>
        </authorList>
    </citation>
    <scope>NUCLEOTIDE SEQUENCE [LARGE SCALE GENOMIC DNA]</scope>
    <source>
        <strain evidence="1 2">LY-5</strain>
    </source>
</reference>
<dbReference type="EMBL" id="JAQGEF010000054">
    <property type="protein sequence ID" value="MDA3616854.1"/>
    <property type="molecule type" value="Genomic_DNA"/>
</dbReference>
<protein>
    <recommendedName>
        <fullName evidence="3">RHS repeat-associated core domain-containing protein</fullName>
    </recommendedName>
</protein>
<dbReference type="RefSeq" id="WP_407033183.1">
    <property type="nucleotide sequence ID" value="NZ_JAQGEF010000054.1"/>
</dbReference>